<dbReference type="AlphaFoldDB" id="A0A7S8HAQ9"/>
<keyword evidence="1" id="KW-0808">Transferase</keyword>
<dbReference type="InterPro" id="IPR027417">
    <property type="entry name" value="P-loop_NTPase"/>
</dbReference>
<dbReference type="Pfam" id="PF13469">
    <property type="entry name" value="Sulfotransfer_3"/>
    <property type="match status" value="1"/>
</dbReference>
<dbReference type="KEGG" id="kmn:HW532_03430"/>
<keyword evidence="2" id="KW-1185">Reference proteome</keyword>
<dbReference type="RefSeq" id="WP_246479501.1">
    <property type="nucleotide sequence ID" value="NZ_CP058214.1"/>
</dbReference>
<dbReference type="GO" id="GO:0016740">
    <property type="term" value="F:transferase activity"/>
    <property type="evidence" value="ECO:0007669"/>
    <property type="project" value="UniProtKB-KW"/>
</dbReference>
<sequence>MSEQTGKKTSGAAADGFEVAGWVDRLGGFVSRHPGLWIRLGTMETRLVGEAIADIGIDRPIYIAGLARSGSTILLETLARHGDVATHRYRDYPMLFTPYLWNRWLDHVPTRTEEPAERTHGDGIAVTSDSPEAFEEMLWMAFFPGLHEPGHSAVLDRTVRNPAFETFYRDHLRKLLAVRGRRRYVAKGNYNVTRLGYLKTIAPDARFIVPVRDPVWHIASLMKQHELFVTGQRGNEKARRHLARVGHFEFGLDRRAIDTGDEAAVADVARLWNKGEEVRGWARYWALVHNHLADVLEADGDLREATRVVRYETLCEEPRETIASVLAHCGLEADDGWLEAAARPIRFPGYYKPRFDEAALAMIAEETGGAARRFGYGAYEGHLAAG</sequence>
<gene>
    <name evidence="1" type="ORF">HW532_03430</name>
</gene>
<dbReference type="SUPFAM" id="SSF52540">
    <property type="entry name" value="P-loop containing nucleoside triphosphate hydrolases"/>
    <property type="match status" value="1"/>
</dbReference>
<name>A0A7S8HAQ9_9HYPH</name>
<organism evidence="1 2">
    <name type="scientific">Kaustia mangrovi</name>
    <dbReference type="NCBI Taxonomy" id="2593653"/>
    <lineage>
        <taxon>Bacteria</taxon>
        <taxon>Pseudomonadati</taxon>
        <taxon>Pseudomonadota</taxon>
        <taxon>Alphaproteobacteria</taxon>
        <taxon>Hyphomicrobiales</taxon>
        <taxon>Parvibaculaceae</taxon>
        <taxon>Kaustia</taxon>
    </lineage>
</organism>
<dbReference type="Gene3D" id="3.40.50.300">
    <property type="entry name" value="P-loop containing nucleotide triphosphate hydrolases"/>
    <property type="match status" value="1"/>
</dbReference>
<evidence type="ECO:0000313" key="2">
    <source>
        <dbReference type="Proteomes" id="UP000593594"/>
    </source>
</evidence>
<protein>
    <submittedName>
        <fullName evidence="1">Sulfotransferase</fullName>
    </submittedName>
</protein>
<proteinExistence type="predicted"/>
<dbReference type="EMBL" id="CP058214">
    <property type="protein sequence ID" value="QPC41850.1"/>
    <property type="molecule type" value="Genomic_DNA"/>
</dbReference>
<dbReference type="Proteomes" id="UP000593594">
    <property type="component" value="Chromosome"/>
</dbReference>
<evidence type="ECO:0000313" key="1">
    <source>
        <dbReference type="EMBL" id="QPC41850.1"/>
    </source>
</evidence>
<accession>A0A7S8HAQ9</accession>
<reference evidence="1 2" key="1">
    <citation type="submission" date="2020-06" db="EMBL/GenBank/DDBJ databases">
        <title>Genome sequence of 2 isolates from Red Sea Mangroves.</title>
        <authorList>
            <person name="Sefrji F."/>
            <person name="Michoud G."/>
            <person name="Merlino G."/>
            <person name="Daffonchio D."/>
        </authorList>
    </citation>
    <scope>NUCLEOTIDE SEQUENCE [LARGE SCALE GENOMIC DNA]</scope>
    <source>
        <strain evidence="1 2">R1DC25</strain>
    </source>
</reference>